<evidence type="ECO:0000259" key="1">
    <source>
        <dbReference type="Pfam" id="PF12146"/>
    </source>
</evidence>
<gene>
    <name evidence="2" type="ORF">EV196_10155</name>
</gene>
<dbReference type="OrthoDB" id="9809549at2"/>
<dbReference type="Pfam" id="PF12146">
    <property type="entry name" value="Hydrolase_4"/>
    <property type="match status" value="1"/>
</dbReference>
<proteinExistence type="predicted"/>
<protein>
    <recommendedName>
        <fullName evidence="1">Serine aminopeptidase S33 domain-containing protein</fullName>
    </recommendedName>
</protein>
<feature type="domain" description="Serine aminopeptidase S33" evidence="1">
    <location>
        <begin position="77"/>
        <end position="167"/>
    </location>
</feature>
<evidence type="ECO:0000313" key="2">
    <source>
        <dbReference type="EMBL" id="TCL68639.1"/>
    </source>
</evidence>
<dbReference type="Proteomes" id="UP000295455">
    <property type="component" value="Unassembled WGS sequence"/>
</dbReference>
<dbReference type="PANTHER" id="PTHR43265:SF1">
    <property type="entry name" value="ESTERASE ESTD"/>
    <property type="match status" value="1"/>
</dbReference>
<accession>A0A4R1RQW0</accession>
<dbReference type="SUPFAM" id="SSF53474">
    <property type="entry name" value="alpha/beta-Hydrolases"/>
    <property type="match status" value="1"/>
</dbReference>
<reference evidence="2 3" key="1">
    <citation type="submission" date="2019-03" db="EMBL/GenBank/DDBJ databases">
        <title>Genomic Encyclopedia of Type Strains, Phase IV (KMG-IV): sequencing the most valuable type-strain genomes for metagenomic binning, comparative biology and taxonomic classification.</title>
        <authorList>
            <person name="Goeker M."/>
        </authorList>
    </citation>
    <scope>NUCLEOTIDE SEQUENCE [LARGE SCALE GENOMIC DNA]</scope>
    <source>
        <strain evidence="2 3">DSM 18792</strain>
    </source>
</reference>
<keyword evidence="3" id="KW-1185">Reference proteome</keyword>
<organism evidence="2 3">
    <name type="scientific">Mariniflexile fucanivorans</name>
    <dbReference type="NCBI Taxonomy" id="264023"/>
    <lineage>
        <taxon>Bacteria</taxon>
        <taxon>Pseudomonadati</taxon>
        <taxon>Bacteroidota</taxon>
        <taxon>Flavobacteriia</taxon>
        <taxon>Flavobacteriales</taxon>
        <taxon>Flavobacteriaceae</taxon>
        <taxon>Mariniflexile</taxon>
    </lineage>
</organism>
<sequence>MRIKTILFALIFIVSYAVFSQSKKEPITLNTNSGNIQGSLLIADSTQVTPIVLIIAGSGPTDRNGNNPMMANNSLKMLAEGLAQNKISSIRFDKRGIAESKQAAGKEADLSFENYIEDVIDWCHLIKKDNRFNSLIILGHSEGSLIGLIAAQEGSADKFISLAGPGFPLGDILRKQLKEQPGLVLPLSLPIIEKLEKGETVSNPPQMLDALFRPSVQPYLISLFKYNPQVEISKLKIPILIIQGTTDIQVSNEDAEMLSNSNKNAEKIIIKNMNHILKEADADRTKNIQTYSNPKLPLIETLIPTIVNFINQE</sequence>
<name>A0A4R1RQW0_9FLAO</name>
<dbReference type="GO" id="GO:0052689">
    <property type="term" value="F:carboxylic ester hydrolase activity"/>
    <property type="evidence" value="ECO:0007669"/>
    <property type="project" value="TreeGrafter"/>
</dbReference>
<dbReference type="InterPro" id="IPR053145">
    <property type="entry name" value="AB_hydrolase_Est10"/>
</dbReference>
<dbReference type="PANTHER" id="PTHR43265">
    <property type="entry name" value="ESTERASE ESTD"/>
    <property type="match status" value="1"/>
</dbReference>
<evidence type="ECO:0000313" key="3">
    <source>
        <dbReference type="Proteomes" id="UP000295455"/>
    </source>
</evidence>
<dbReference type="Gene3D" id="3.40.50.1820">
    <property type="entry name" value="alpha/beta hydrolase"/>
    <property type="match status" value="1"/>
</dbReference>
<dbReference type="AlphaFoldDB" id="A0A4R1RQW0"/>
<dbReference type="InterPro" id="IPR022742">
    <property type="entry name" value="Hydrolase_4"/>
</dbReference>
<dbReference type="EMBL" id="SLUP01000001">
    <property type="protein sequence ID" value="TCL68639.1"/>
    <property type="molecule type" value="Genomic_DNA"/>
</dbReference>
<dbReference type="RefSeq" id="WP_132213724.1">
    <property type="nucleotide sequence ID" value="NZ_OX156936.1"/>
</dbReference>
<comment type="caution">
    <text evidence="2">The sequence shown here is derived from an EMBL/GenBank/DDBJ whole genome shotgun (WGS) entry which is preliminary data.</text>
</comment>
<dbReference type="InterPro" id="IPR029058">
    <property type="entry name" value="AB_hydrolase_fold"/>
</dbReference>